<evidence type="ECO:0000256" key="1">
    <source>
        <dbReference type="SAM" id="Phobius"/>
    </source>
</evidence>
<reference evidence="2" key="2">
    <citation type="submission" date="2023-10" db="EMBL/GenBank/DDBJ databases">
        <authorList>
            <person name="Choi B."/>
        </authorList>
    </citation>
    <scope>NUCLEOTIDE SEQUENCE</scope>
    <source>
        <strain evidence="2">UMB0763</strain>
    </source>
</reference>
<evidence type="ECO:0000313" key="3">
    <source>
        <dbReference type="Proteomes" id="UP000234560"/>
    </source>
</evidence>
<feature type="transmembrane region" description="Helical" evidence="1">
    <location>
        <begin position="12"/>
        <end position="33"/>
    </location>
</feature>
<keyword evidence="1" id="KW-0812">Transmembrane</keyword>
<feature type="transmembrane region" description="Helical" evidence="1">
    <location>
        <begin position="74"/>
        <end position="92"/>
    </location>
</feature>
<protein>
    <recommendedName>
        <fullName evidence="4">DUF624 domain-containing protein</fullName>
    </recommendedName>
</protein>
<keyword evidence="1" id="KW-1133">Transmembrane helix</keyword>
<feature type="transmembrane region" description="Helical" evidence="1">
    <location>
        <begin position="104"/>
        <end position="127"/>
    </location>
</feature>
<name>A0AAF1BSR8_9CORY</name>
<feature type="transmembrane region" description="Helical" evidence="1">
    <location>
        <begin position="147"/>
        <end position="167"/>
    </location>
</feature>
<evidence type="ECO:0008006" key="4">
    <source>
        <dbReference type="Google" id="ProtNLM"/>
    </source>
</evidence>
<gene>
    <name evidence="2" type="ORF">CYJ47_01495</name>
</gene>
<sequence>MFNPNSRFYATFSLAADLVIVNFCMIVAALPIITADASIRAGAHVAAQLARDEGSKPAITFAKHVRNHPLPTRYFVGLTCLSVLGIYELIVIRRAEGAVIGSTLAFILEAGLLSGLIVLAGITVWFYPECNLTEAAYNALVHLPRTLLGVVILLAFPAAVIFTPVGIGAAVTYVVLFGFSLPWYLIALVVKKR</sequence>
<accession>A0AAF1BSR8</accession>
<dbReference type="KEGG" id="cpyr:CYJ47_01495"/>
<proteinExistence type="predicted"/>
<dbReference type="EMBL" id="CP136958">
    <property type="protein sequence ID" value="WOT02479.1"/>
    <property type="molecule type" value="Genomic_DNA"/>
</dbReference>
<organism evidence="2 3">
    <name type="scientific">Corynebacterium pyruviciproducens</name>
    <dbReference type="NCBI Taxonomy" id="598660"/>
    <lineage>
        <taxon>Bacteria</taxon>
        <taxon>Bacillati</taxon>
        <taxon>Actinomycetota</taxon>
        <taxon>Actinomycetes</taxon>
        <taxon>Mycobacteriales</taxon>
        <taxon>Corynebacteriaceae</taxon>
        <taxon>Corynebacterium</taxon>
    </lineage>
</organism>
<feature type="transmembrane region" description="Helical" evidence="1">
    <location>
        <begin position="173"/>
        <end position="190"/>
    </location>
</feature>
<dbReference type="RefSeq" id="WP_101678645.1">
    <property type="nucleotide sequence ID" value="NZ_CAMIHY010000083.1"/>
</dbReference>
<dbReference type="AlphaFoldDB" id="A0AAF1BSR8"/>
<dbReference type="Proteomes" id="UP000234560">
    <property type="component" value="Chromosome"/>
</dbReference>
<reference evidence="2" key="1">
    <citation type="submission" date="2017-12" db="EMBL/GenBank/DDBJ databases">
        <authorList>
            <person name="Thomas-White K."/>
            <person name="Wolfe A.J."/>
        </authorList>
    </citation>
    <scope>NUCLEOTIDE SEQUENCE</scope>
    <source>
        <strain evidence="2">UMB0763</strain>
    </source>
</reference>
<keyword evidence="1" id="KW-0472">Membrane</keyword>
<evidence type="ECO:0000313" key="2">
    <source>
        <dbReference type="EMBL" id="WOT02479.1"/>
    </source>
</evidence>